<evidence type="ECO:0000259" key="6">
    <source>
        <dbReference type="Pfam" id="PF16862"/>
    </source>
</evidence>
<dbReference type="InterPro" id="IPR045863">
    <property type="entry name" value="CorA_TM1_TM2"/>
</dbReference>
<protein>
    <recommendedName>
        <fullName evidence="6">Beta-glucuronidase C-terminal domain-containing protein</fullName>
    </recommendedName>
</protein>
<dbReference type="InterPro" id="IPR031728">
    <property type="entry name" value="GlcAase_C"/>
</dbReference>
<dbReference type="SUPFAM" id="SSF51445">
    <property type="entry name" value="(Trans)glycosidases"/>
    <property type="match status" value="1"/>
</dbReference>
<accession>A0A423X9L7</accession>
<dbReference type="PANTHER" id="PTHR36183">
    <property type="entry name" value="BETA-GLUCURONIDASE"/>
    <property type="match status" value="1"/>
</dbReference>
<feature type="transmembrane region" description="Helical" evidence="5">
    <location>
        <begin position="881"/>
        <end position="903"/>
    </location>
</feature>
<gene>
    <name evidence="7" type="ORF">VMCG_00791</name>
</gene>
<dbReference type="PANTHER" id="PTHR36183:SF2">
    <property type="entry name" value="BETA-GLUCURONIDASE C-TERMINAL DOMAIN-CONTAINING PROTEIN"/>
    <property type="match status" value="1"/>
</dbReference>
<dbReference type="AlphaFoldDB" id="A0A423X9L7"/>
<feature type="transmembrane region" description="Helical" evidence="5">
    <location>
        <begin position="262"/>
        <end position="282"/>
    </location>
</feature>
<keyword evidence="4 5" id="KW-0472">Membrane</keyword>
<evidence type="ECO:0000256" key="1">
    <source>
        <dbReference type="ARBA" id="ARBA00004141"/>
    </source>
</evidence>
<dbReference type="Pfam" id="PF16862">
    <property type="entry name" value="Glyco_hydro_79C"/>
    <property type="match status" value="1"/>
</dbReference>
<evidence type="ECO:0000256" key="5">
    <source>
        <dbReference type="SAM" id="Phobius"/>
    </source>
</evidence>
<evidence type="ECO:0000256" key="4">
    <source>
        <dbReference type="ARBA" id="ARBA00023136"/>
    </source>
</evidence>
<dbReference type="GO" id="GO:0016020">
    <property type="term" value="C:membrane"/>
    <property type="evidence" value="ECO:0007669"/>
    <property type="project" value="UniProtKB-SubCell"/>
</dbReference>
<evidence type="ECO:0000256" key="3">
    <source>
        <dbReference type="ARBA" id="ARBA00022989"/>
    </source>
</evidence>
<evidence type="ECO:0000256" key="2">
    <source>
        <dbReference type="ARBA" id="ARBA00022692"/>
    </source>
</evidence>
<dbReference type="OrthoDB" id="5207033at2759"/>
<keyword evidence="8" id="KW-1185">Reference proteome</keyword>
<dbReference type="EMBL" id="LKEA01000001">
    <property type="protein sequence ID" value="ROW12390.1"/>
    <property type="molecule type" value="Genomic_DNA"/>
</dbReference>
<keyword evidence="2 5" id="KW-0812">Transmembrane</keyword>
<organism evidence="7 8">
    <name type="scientific">Cytospora schulzeri</name>
    <dbReference type="NCBI Taxonomy" id="448051"/>
    <lineage>
        <taxon>Eukaryota</taxon>
        <taxon>Fungi</taxon>
        <taxon>Dikarya</taxon>
        <taxon>Ascomycota</taxon>
        <taxon>Pezizomycotina</taxon>
        <taxon>Sordariomycetes</taxon>
        <taxon>Sordariomycetidae</taxon>
        <taxon>Diaporthales</taxon>
        <taxon>Cytosporaceae</taxon>
        <taxon>Cytospora</taxon>
    </lineage>
</organism>
<reference evidence="7 8" key="1">
    <citation type="submission" date="2015-09" db="EMBL/GenBank/DDBJ databases">
        <title>Host preference determinants of Valsa canker pathogens revealed by comparative genomics.</title>
        <authorList>
            <person name="Yin Z."/>
            <person name="Huang L."/>
        </authorList>
    </citation>
    <scope>NUCLEOTIDE SEQUENCE [LARGE SCALE GENOMIC DNA]</scope>
    <source>
        <strain evidence="7 8">03-1</strain>
    </source>
</reference>
<dbReference type="InterPro" id="IPR017853">
    <property type="entry name" value="GH"/>
</dbReference>
<dbReference type="InterPro" id="IPR013780">
    <property type="entry name" value="Glyco_hydro_b"/>
</dbReference>
<feature type="domain" description="Beta-glucuronidase C-terminal" evidence="6">
    <location>
        <begin position="709"/>
        <end position="811"/>
    </location>
</feature>
<name>A0A423X9L7_9PEZI</name>
<dbReference type="InterPro" id="IPR052974">
    <property type="entry name" value="GH79_Enzymes"/>
</dbReference>
<comment type="subcellular location">
    <subcellularLocation>
        <location evidence="1">Membrane</location>
        <topology evidence="1">Multi-pass membrane protein</topology>
    </subcellularLocation>
</comment>
<evidence type="ECO:0000313" key="7">
    <source>
        <dbReference type="EMBL" id="ROW12390.1"/>
    </source>
</evidence>
<proteinExistence type="predicted"/>
<keyword evidence="3 5" id="KW-1133">Transmembrane helix</keyword>
<comment type="caution">
    <text evidence="7">The sequence shown here is derived from an EMBL/GenBank/DDBJ whole genome shotgun (WGS) entry which is preliminary data.</text>
</comment>
<dbReference type="Proteomes" id="UP000283895">
    <property type="component" value="Unassembled WGS sequence"/>
</dbReference>
<evidence type="ECO:0000313" key="8">
    <source>
        <dbReference type="Proteomes" id="UP000283895"/>
    </source>
</evidence>
<dbReference type="Gene3D" id="2.60.40.1180">
    <property type="entry name" value="Golgi alpha-mannosidase II"/>
    <property type="match status" value="1"/>
</dbReference>
<sequence length="904" mass="100350">MPEVWWSDYYTWAYFEVKQLDACMRYQWYKINVFTRWIPSTKKTIILLFDAPTLILERIPTLLIPDSTRINDPFWVYAGLAAEITRLEDSAVWAVRNQVRAIETERQPVKPRPNYRLLHDIARHAIHVSETLDVATQTMKSIMLEHEHFITTDSVTEKDVSRNIHRQLLFSGNMIESLRHRSVSNEKRLLNEIQLAYNIVAQYDAGISVEIGHAARSDSAAMKTISFVTLAFLPPTFISTIFSMSFFDYSVDSGWTVSGKFWVYWAFAVPITIVSFLVWKYWHKVFPSLRNEQSQVARDSQEELLNTAKALKTRAISASGLSQFVPPEYAGFGIESSNLFSFTGASEANKFTIQLVQNLADYSGRPGSLRIGGNTQDNFLYQDDMDDFTVKENPSPVGQGDYASDRYIIGPRYFEAISRLPSNTPITFGLNMAYYQADYLDQITNMASAAVRKLTSLDLVAFEIGNEPDLYLENHFRNSSWTGQMYVEERVSRAHAIYERVLRPAGLAVDFFEGPCSASTIGTTFEIPQLVVDGIQTDVHIQGANNLPYLRAWNQHDYLYFINISDNPLTLEWVMNLDNTETQFRYWSKQVGIALATGLPYHLREMASVGPVGGPGVSDTFGAALWTLNLFLYGATLNISSVQIHMTDNSLAAPWQPMDRDGVARHVRPSYYAFAAMAQLIGSGNGTTRVAALSSDDVPEEYRSNVRMYAGYGGGALTSVVIINSKQSNESEDRKGSLTVTLSLGGFKGQKLYLSYLTADGADSKNGTVWNGMRYSDEDGTPSIVDDSVQTVTVGNDGMARVTVRDSQAMIAYIGSRLGSRQVNLNKSITDIGGPSGGSGSTGTASSSESVLTKATITFTAELTTTSATMMPTAHSIGNCMVGYHVPAMLVGVLFCVLAGYVIL</sequence>
<feature type="transmembrane region" description="Helical" evidence="5">
    <location>
        <begin position="225"/>
        <end position="247"/>
    </location>
</feature>
<dbReference type="Gene3D" id="1.20.58.340">
    <property type="entry name" value="Magnesium transport protein CorA, transmembrane region"/>
    <property type="match status" value="1"/>
</dbReference>
<dbReference type="Gene3D" id="3.20.20.80">
    <property type="entry name" value="Glycosidases"/>
    <property type="match status" value="1"/>
</dbReference>
<dbReference type="SUPFAM" id="SSF144083">
    <property type="entry name" value="Magnesium transport protein CorA, transmembrane region"/>
    <property type="match status" value="1"/>
</dbReference>